<feature type="region of interest" description="Disordered" evidence="1">
    <location>
        <begin position="93"/>
        <end position="114"/>
    </location>
</feature>
<proteinExistence type="predicted"/>
<accession>A0A8T3BHN7</accession>
<dbReference type="AlphaFoldDB" id="A0A8T3BHN7"/>
<protein>
    <submittedName>
        <fullName evidence="2">Uncharacterized protein</fullName>
    </submittedName>
</protein>
<evidence type="ECO:0000313" key="2">
    <source>
        <dbReference type="EMBL" id="KAI0513490.1"/>
    </source>
</evidence>
<gene>
    <name evidence="2" type="ORF">KFK09_009514</name>
</gene>
<name>A0A8T3BHN7_DENNO</name>
<comment type="caution">
    <text evidence="2">The sequence shown here is derived from an EMBL/GenBank/DDBJ whole genome shotgun (WGS) entry which is preliminary data.</text>
</comment>
<evidence type="ECO:0000256" key="1">
    <source>
        <dbReference type="SAM" id="MobiDB-lite"/>
    </source>
</evidence>
<dbReference type="EMBL" id="JAGYWB010000008">
    <property type="protein sequence ID" value="KAI0513490.1"/>
    <property type="molecule type" value="Genomic_DNA"/>
</dbReference>
<evidence type="ECO:0000313" key="3">
    <source>
        <dbReference type="Proteomes" id="UP000829196"/>
    </source>
</evidence>
<organism evidence="2 3">
    <name type="scientific">Dendrobium nobile</name>
    <name type="common">Orchid</name>
    <dbReference type="NCBI Taxonomy" id="94219"/>
    <lineage>
        <taxon>Eukaryota</taxon>
        <taxon>Viridiplantae</taxon>
        <taxon>Streptophyta</taxon>
        <taxon>Embryophyta</taxon>
        <taxon>Tracheophyta</taxon>
        <taxon>Spermatophyta</taxon>
        <taxon>Magnoliopsida</taxon>
        <taxon>Liliopsida</taxon>
        <taxon>Asparagales</taxon>
        <taxon>Orchidaceae</taxon>
        <taxon>Epidendroideae</taxon>
        <taxon>Malaxideae</taxon>
        <taxon>Dendrobiinae</taxon>
        <taxon>Dendrobium</taxon>
    </lineage>
</organism>
<reference evidence="2" key="1">
    <citation type="journal article" date="2022" name="Front. Genet.">
        <title>Chromosome-Scale Assembly of the Dendrobium nobile Genome Provides Insights Into the Molecular Mechanism of the Biosynthesis of the Medicinal Active Ingredient of Dendrobium.</title>
        <authorList>
            <person name="Xu Q."/>
            <person name="Niu S.-C."/>
            <person name="Li K.-L."/>
            <person name="Zheng P.-J."/>
            <person name="Zhang X.-J."/>
            <person name="Jia Y."/>
            <person name="Liu Y."/>
            <person name="Niu Y.-X."/>
            <person name="Yu L.-H."/>
            <person name="Chen D.-F."/>
            <person name="Zhang G.-Q."/>
        </authorList>
    </citation>
    <scope>NUCLEOTIDE SEQUENCE</scope>
    <source>
        <tissue evidence="2">Leaf</tissue>
    </source>
</reference>
<dbReference type="Proteomes" id="UP000829196">
    <property type="component" value="Unassembled WGS sequence"/>
</dbReference>
<keyword evidence="3" id="KW-1185">Reference proteome</keyword>
<sequence length="180" mass="21237">MKLSNIQKQHEIFLKDHFMIDSNHMALLDEFDLNKKHSELIDEHDTLKVSHTTLKSDFKKSKDIENYLRIDNNALKNTNLRLKNELNSLKGNRMTPTFDLKPRPRKRHNNSNHLRNPFPEIRYFSCGMLGHISHTCTIHHSTHWVWRPKLHDLQLSTHALHSAFYEKGPKAIWVPKSDSC</sequence>